<proteinExistence type="predicted"/>
<dbReference type="InterPro" id="IPR036170">
    <property type="entry name" value="YezG-like_sf"/>
</dbReference>
<feature type="region of interest" description="Disordered" evidence="1">
    <location>
        <begin position="104"/>
        <end position="162"/>
    </location>
</feature>
<feature type="compositionally biased region" description="Low complexity" evidence="1">
    <location>
        <begin position="142"/>
        <end position="162"/>
    </location>
</feature>
<comment type="caution">
    <text evidence="2">The sequence shown here is derived from an EMBL/GenBank/DDBJ whole genome shotgun (WGS) entry which is preliminary data.</text>
</comment>
<organism evidence="2 3">
    <name type="scientific">Saccharopolyspora dendranthemae</name>
    <dbReference type="NCBI Taxonomy" id="1181886"/>
    <lineage>
        <taxon>Bacteria</taxon>
        <taxon>Bacillati</taxon>
        <taxon>Actinomycetota</taxon>
        <taxon>Actinomycetes</taxon>
        <taxon>Pseudonocardiales</taxon>
        <taxon>Pseudonocardiaceae</taxon>
        <taxon>Saccharopolyspora</taxon>
    </lineage>
</organism>
<dbReference type="EMBL" id="VIWX01000002">
    <property type="protein sequence ID" value="TWF96203.1"/>
    <property type="molecule type" value="Genomic_DNA"/>
</dbReference>
<dbReference type="OrthoDB" id="275232at2"/>
<reference evidence="2 3" key="1">
    <citation type="submission" date="2019-06" db="EMBL/GenBank/DDBJ databases">
        <title>Sequencing the genomes of 1000 actinobacteria strains.</title>
        <authorList>
            <person name="Klenk H.-P."/>
        </authorList>
    </citation>
    <scope>NUCLEOTIDE SEQUENCE [LARGE SCALE GENOMIC DNA]</scope>
    <source>
        <strain evidence="2 3">DSM 46699</strain>
    </source>
</reference>
<evidence type="ECO:0000313" key="2">
    <source>
        <dbReference type="EMBL" id="TWF96203.1"/>
    </source>
</evidence>
<name>A0A561UA20_9PSEU</name>
<dbReference type="RefSeq" id="WP_145739728.1">
    <property type="nucleotide sequence ID" value="NZ_VIWX01000002.1"/>
</dbReference>
<sequence length="283" mass="30879">MSQPDPPGSLDEASQQQLIQEIGRVIVGALPPGWQESTTEYRAVGDHVETVSRLIAPNGSAIPLAAPAGVADLFARLRSGMYQSDRGTWVSAVYRLQRPGSFAVDFNGDNEPDWQTPPPASAYAQELRVHPRPPEATPQWLAGDSAQPAQAQPAQGQPDQASASLRTAEVFDDRGNPITERAEIGRAEADRVAEYLEKAPIVLAARSYDNDRIDPQRTASVPMTFHTDGSWIWPGAVGYYLRQHGVAPEPELLNHIRAQGFHLPQVSEPQRELAVSVITGDRR</sequence>
<dbReference type="Proteomes" id="UP000316184">
    <property type="component" value="Unassembled WGS sequence"/>
</dbReference>
<dbReference type="SUPFAM" id="SSF160424">
    <property type="entry name" value="BH3703-like"/>
    <property type="match status" value="1"/>
</dbReference>
<dbReference type="AlphaFoldDB" id="A0A561UA20"/>
<evidence type="ECO:0000313" key="3">
    <source>
        <dbReference type="Proteomes" id="UP000316184"/>
    </source>
</evidence>
<gene>
    <name evidence="2" type="ORF">FHU35_121204</name>
</gene>
<protein>
    <submittedName>
        <fullName evidence="2">Uncharacterized protein</fullName>
    </submittedName>
</protein>
<accession>A0A561UA20</accession>
<evidence type="ECO:0000256" key="1">
    <source>
        <dbReference type="SAM" id="MobiDB-lite"/>
    </source>
</evidence>
<keyword evidence="3" id="KW-1185">Reference proteome</keyword>